<organism evidence="2 3">
    <name type="scientific">Heyndrickxia coagulans</name>
    <name type="common">Weizmannia coagulans</name>
    <dbReference type="NCBI Taxonomy" id="1398"/>
    <lineage>
        <taxon>Bacteria</taxon>
        <taxon>Bacillati</taxon>
        <taxon>Bacillota</taxon>
        <taxon>Bacilli</taxon>
        <taxon>Bacillales</taxon>
        <taxon>Bacillaceae</taxon>
        <taxon>Heyndrickxia</taxon>
    </lineage>
</organism>
<keyword evidence="1" id="KW-0472">Membrane</keyword>
<comment type="caution">
    <text evidence="2">The sequence shown here is derived from an EMBL/GenBank/DDBJ whole genome shotgun (WGS) entry which is preliminary data.</text>
</comment>
<sequence>MNAIRALLNEGSVNNDIWSALAWCITIMAIAYFFANKALNASYGKPILRKVNSQTL</sequence>
<feature type="transmembrane region" description="Helical" evidence="1">
    <location>
        <begin position="17"/>
        <end position="35"/>
    </location>
</feature>
<gene>
    <name evidence="2" type="ORF">HMPREF3213_01831</name>
</gene>
<keyword evidence="1" id="KW-0812">Transmembrane</keyword>
<protein>
    <submittedName>
        <fullName evidence="2">Uncharacterized protein</fullName>
    </submittedName>
</protein>
<proteinExistence type="predicted"/>
<accession>A0A133KQI2</accession>
<name>A0A133KQI2_HEYCO</name>
<evidence type="ECO:0000313" key="3">
    <source>
        <dbReference type="Proteomes" id="UP000070376"/>
    </source>
</evidence>
<evidence type="ECO:0000313" key="2">
    <source>
        <dbReference type="EMBL" id="KWZ81818.1"/>
    </source>
</evidence>
<dbReference type="AlphaFoldDB" id="A0A133KQI2"/>
<evidence type="ECO:0000256" key="1">
    <source>
        <dbReference type="SAM" id="Phobius"/>
    </source>
</evidence>
<dbReference type="EMBL" id="LRPN01000067">
    <property type="protein sequence ID" value="KWZ81818.1"/>
    <property type="molecule type" value="Genomic_DNA"/>
</dbReference>
<reference evidence="3" key="1">
    <citation type="submission" date="2016-01" db="EMBL/GenBank/DDBJ databases">
        <authorList>
            <person name="Mitreva M."/>
            <person name="Pepin K.H."/>
            <person name="Mihindukulasuriya K.A."/>
            <person name="Fulton R."/>
            <person name="Fronick C."/>
            <person name="O'Laughlin M."/>
            <person name="Miner T."/>
            <person name="Herter B."/>
            <person name="Rosa B.A."/>
            <person name="Cordes M."/>
            <person name="Tomlinson C."/>
            <person name="Wollam A."/>
            <person name="Palsikar V.B."/>
            <person name="Mardis E.R."/>
            <person name="Wilson R.K."/>
        </authorList>
    </citation>
    <scope>NUCLEOTIDE SEQUENCE [LARGE SCALE GENOMIC DNA]</scope>
    <source>
        <strain evidence="3">GED7749B</strain>
    </source>
</reference>
<keyword evidence="1" id="KW-1133">Transmembrane helix</keyword>
<dbReference type="Proteomes" id="UP000070376">
    <property type="component" value="Unassembled WGS sequence"/>
</dbReference>